<accession>A0A382DQX9</accession>
<dbReference type="AlphaFoldDB" id="A0A382DQX9"/>
<sequence length="129" mass="14319">MNLSANELTGEIPESICQLVDNECYINLNDNKLCPPYPECIEDYVGEQDTTNCSLVSIIVNNLSDWTLMGLPLEVEDANYLTLFPDAIENTLFSFDDAYTLDSIMIEGEGYWLRFGSAGNSTITGNSIN</sequence>
<organism evidence="1">
    <name type="scientific">marine metagenome</name>
    <dbReference type="NCBI Taxonomy" id="408172"/>
    <lineage>
        <taxon>unclassified sequences</taxon>
        <taxon>metagenomes</taxon>
        <taxon>ecological metagenomes</taxon>
    </lineage>
</organism>
<reference evidence="1" key="1">
    <citation type="submission" date="2018-05" db="EMBL/GenBank/DDBJ databases">
        <authorList>
            <person name="Lanie J.A."/>
            <person name="Ng W.-L."/>
            <person name="Kazmierczak K.M."/>
            <person name="Andrzejewski T.M."/>
            <person name="Davidsen T.M."/>
            <person name="Wayne K.J."/>
            <person name="Tettelin H."/>
            <person name="Glass J.I."/>
            <person name="Rusch D."/>
            <person name="Podicherti R."/>
            <person name="Tsui H.-C.T."/>
            <person name="Winkler M.E."/>
        </authorList>
    </citation>
    <scope>NUCLEOTIDE SEQUENCE</scope>
</reference>
<proteinExistence type="predicted"/>
<name>A0A382DQX9_9ZZZZ</name>
<gene>
    <name evidence="1" type="ORF">METZ01_LOCUS193622</name>
</gene>
<protein>
    <submittedName>
        <fullName evidence="1">Uncharacterized protein</fullName>
    </submittedName>
</protein>
<evidence type="ECO:0000313" key="1">
    <source>
        <dbReference type="EMBL" id="SVB40768.1"/>
    </source>
</evidence>
<feature type="non-terminal residue" evidence="1">
    <location>
        <position position="129"/>
    </location>
</feature>
<dbReference type="EMBL" id="UINC01040630">
    <property type="protein sequence ID" value="SVB40768.1"/>
    <property type="molecule type" value="Genomic_DNA"/>
</dbReference>